<dbReference type="GeneID" id="55991363"/>
<dbReference type="RefSeq" id="XP_035342932.1">
    <property type="nucleotide sequence ID" value="XM_035487039.1"/>
</dbReference>
<accession>A0A7H8QRZ1</accession>
<dbReference type="OrthoDB" id="2364174at2759"/>
<evidence type="ECO:0000313" key="1">
    <source>
        <dbReference type="EMBL" id="QKX56754.1"/>
    </source>
</evidence>
<organism evidence="1 2">
    <name type="scientific">Talaromyces rugulosus</name>
    <name type="common">Penicillium rugulosum</name>
    <dbReference type="NCBI Taxonomy" id="121627"/>
    <lineage>
        <taxon>Eukaryota</taxon>
        <taxon>Fungi</taxon>
        <taxon>Dikarya</taxon>
        <taxon>Ascomycota</taxon>
        <taxon>Pezizomycotina</taxon>
        <taxon>Eurotiomycetes</taxon>
        <taxon>Eurotiomycetidae</taxon>
        <taxon>Eurotiales</taxon>
        <taxon>Trichocomaceae</taxon>
        <taxon>Talaromyces</taxon>
        <taxon>Talaromyces sect. Islandici</taxon>
    </lineage>
</organism>
<name>A0A7H8QRZ1_TALRU</name>
<dbReference type="EMBL" id="CP055899">
    <property type="protein sequence ID" value="QKX56754.1"/>
    <property type="molecule type" value="Genomic_DNA"/>
</dbReference>
<reference evidence="2" key="1">
    <citation type="submission" date="2020-06" db="EMBL/GenBank/DDBJ databases">
        <title>A chromosome-scale genome assembly of Talaromyces rugulosus W13939.</title>
        <authorList>
            <person name="Wang B."/>
            <person name="Guo L."/>
            <person name="Ye K."/>
            <person name="Wang L."/>
        </authorList>
    </citation>
    <scope>NUCLEOTIDE SEQUENCE [LARGE SCALE GENOMIC DNA]</scope>
    <source>
        <strain evidence="2">W13939</strain>
    </source>
</reference>
<evidence type="ECO:0000313" key="2">
    <source>
        <dbReference type="Proteomes" id="UP000509510"/>
    </source>
</evidence>
<sequence>MATPVKLPLTVRKSIRDEFEPAKAKCEEKISSTLGELWKIDFDIALVWGYANEAPPSNTYPRESTGNMLAEYANSAASGISNFADKFGSDGIAELNKLAPSRSIVLESYTTRVDGTCSCEIANEKLKIIFSPGDIGVNIDDALSKLSEAVNTASKNSDSVNLPFDTRKDIKENYESRVPGIESRLAQIIGVDKVGIVVDFHAIYATLLAYYEKDEQYSLQGFENALGSRTIEYLESLPSALERDGFDKDEMLQEALQEAISTRTVAVRLVEKLERNTYNETVIQDGKLYLQTVPKNWGVNTDQIANGIVDLL</sequence>
<protein>
    <submittedName>
        <fullName evidence="1">Uncharacterized protein</fullName>
    </submittedName>
</protein>
<gene>
    <name evidence="1" type="ORF">TRUGW13939_03861</name>
</gene>
<keyword evidence="2" id="KW-1185">Reference proteome</keyword>
<dbReference type="KEGG" id="trg:TRUGW13939_03861"/>
<dbReference type="Proteomes" id="UP000509510">
    <property type="component" value="Chromosome II"/>
</dbReference>
<proteinExistence type="predicted"/>
<dbReference type="AlphaFoldDB" id="A0A7H8QRZ1"/>